<dbReference type="RefSeq" id="WP_176071978.1">
    <property type="nucleotide sequence ID" value="NZ_JABWMJ010000034.1"/>
</dbReference>
<feature type="region of interest" description="Disordered" evidence="1">
    <location>
        <begin position="89"/>
        <end position="110"/>
    </location>
</feature>
<gene>
    <name evidence="2" type="ORF">HQN59_25720</name>
</gene>
<proteinExistence type="predicted"/>
<sequence>MNLSNRFPSRAVIRQMHLIYLHARKRSLVAAIERERRRGRSTARLQAALDAVLARSASLVALISAEKAAARSAEASARVPRLVEYPAPEAKVGSASRPAFSSKRRADETP</sequence>
<name>A0A7Y6NTN7_9BURK</name>
<protein>
    <submittedName>
        <fullName evidence="2">Uncharacterized protein</fullName>
    </submittedName>
</protein>
<accession>A0A7Y6NTN7</accession>
<evidence type="ECO:0000256" key="1">
    <source>
        <dbReference type="SAM" id="MobiDB-lite"/>
    </source>
</evidence>
<comment type="caution">
    <text evidence="2">The sequence shown here is derived from an EMBL/GenBank/DDBJ whole genome shotgun (WGS) entry which is preliminary data.</text>
</comment>
<keyword evidence="3" id="KW-1185">Reference proteome</keyword>
<reference evidence="2 3" key="1">
    <citation type="submission" date="2020-06" db="EMBL/GenBank/DDBJ databases">
        <title>Schlegella sp. ID0723 isolated from air conditioner.</title>
        <authorList>
            <person name="Kim D.Y."/>
            <person name="Kim D.-U."/>
        </authorList>
    </citation>
    <scope>NUCLEOTIDE SEQUENCE [LARGE SCALE GENOMIC DNA]</scope>
    <source>
        <strain evidence="2 3">ID0723</strain>
    </source>
</reference>
<dbReference type="Proteomes" id="UP000529637">
    <property type="component" value="Unassembled WGS sequence"/>
</dbReference>
<evidence type="ECO:0000313" key="2">
    <source>
        <dbReference type="EMBL" id="NUZ09136.1"/>
    </source>
</evidence>
<evidence type="ECO:0000313" key="3">
    <source>
        <dbReference type="Proteomes" id="UP000529637"/>
    </source>
</evidence>
<dbReference type="AlphaFoldDB" id="A0A7Y6NTN7"/>
<dbReference type="EMBL" id="JABWMJ010000034">
    <property type="protein sequence ID" value="NUZ09136.1"/>
    <property type="molecule type" value="Genomic_DNA"/>
</dbReference>
<organism evidence="2 3">
    <name type="scientific">Piscinibacter koreensis</name>
    <dbReference type="NCBI Taxonomy" id="2742824"/>
    <lineage>
        <taxon>Bacteria</taxon>
        <taxon>Pseudomonadati</taxon>
        <taxon>Pseudomonadota</taxon>
        <taxon>Betaproteobacteria</taxon>
        <taxon>Burkholderiales</taxon>
        <taxon>Sphaerotilaceae</taxon>
        <taxon>Piscinibacter</taxon>
    </lineage>
</organism>